<dbReference type="InterPro" id="IPR013210">
    <property type="entry name" value="LRR_N_plant-typ"/>
</dbReference>
<evidence type="ECO:0000256" key="3">
    <source>
        <dbReference type="ARBA" id="ARBA00022729"/>
    </source>
</evidence>
<keyword evidence="3 6" id="KW-0732">Signal</keyword>
<dbReference type="Proteomes" id="UP000011116">
    <property type="component" value="Chromosome 5H"/>
</dbReference>
<feature type="chain" id="PRO_5035314429" description="Leucine-rich repeat-containing N-terminal plant-type domain-containing protein" evidence="6">
    <location>
        <begin position="29"/>
        <end position="221"/>
    </location>
</feature>
<feature type="signal peptide" evidence="6">
    <location>
        <begin position="1"/>
        <end position="28"/>
    </location>
</feature>
<evidence type="ECO:0000313" key="9">
    <source>
        <dbReference type="EnsemblPlants" id="HORVU.MOREX.r3.5HG0438060.1.CDS1"/>
    </source>
</evidence>
<keyword evidence="10" id="KW-1185">Reference proteome</keyword>
<dbReference type="PANTHER" id="PTHR48060:SF16">
    <property type="entry name" value="LEUCINE-RICH REPEAT-CONTAINING N-TERMINAL PLANT-TYPE DOMAIN-CONTAINING PROTEIN"/>
    <property type="match status" value="1"/>
</dbReference>
<evidence type="ECO:0008006" key="11">
    <source>
        <dbReference type="Google" id="ProtNLM"/>
    </source>
</evidence>
<name>A0A8I6XTW9_HORVV</name>
<reference evidence="9" key="3">
    <citation type="submission" date="2022-01" db="UniProtKB">
        <authorList>
            <consortium name="EnsemblPlants"/>
        </authorList>
    </citation>
    <scope>IDENTIFICATION</scope>
    <source>
        <strain evidence="9">subsp. vulgare</strain>
    </source>
</reference>
<dbReference type="FunFam" id="3.80.10.10:FF:000400">
    <property type="entry name" value="Nuclear pore complex protein NUP107"/>
    <property type="match status" value="1"/>
</dbReference>
<dbReference type="EnsemblPlants" id="HORVU.MOREX.r3.5HG0438060.1">
    <property type="protein sequence ID" value="HORVU.MOREX.r3.5HG0438060.1.CDS1"/>
    <property type="gene ID" value="HORVU.MOREX.r3.5HG0438060"/>
</dbReference>
<dbReference type="PROSITE" id="PS51450">
    <property type="entry name" value="LRR"/>
    <property type="match status" value="1"/>
</dbReference>
<evidence type="ECO:0000256" key="5">
    <source>
        <dbReference type="ARBA" id="ARBA00023136"/>
    </source>
</evidence>
<dbReference type="GO" id="GO:0016020">
    <property type="term" value="C:membrane"/>
    <property type="evidence" value="ECO:0007669"/>
    <property type="project" value="UniProtKB-SubCell"/>
</dbReference>
<keyword evidence="5" id="KW-0472">Membrane</keyword>
<dbReference type="Pfam" id="PF08263">
    <property type="entry name" value="LRRNT_2"/>
    <property type="match status" value="1"/>
</dbReference>
<keyword evidence="4" id="KW-0677">Repeat</keyword>
<reference evidence="10" key="1">
    <citation type="journal article" date="2012" name="Nature">
        <title>A physical, genetic and functional sequence assembly of the barley genome.</title>
        <authorList>
            <consortium name="The International Barley Genome Sequencing Consortium"/>
            <person name="Mayer K.F."/>
            <person name="Waugh R."/>
            <person name="Brown J.W."/>
            <person name="Schulman A."/>
            <person name="Langridge P."/>
            <person name="Platzer M."/>
            <person name="Fincher G.B."/>
            <person name="Muehlbauer G.J."/>
            <person name="Sato K."/>
            <person name="Close T.J."/>
            <person name="Wise R.P."/>
            <person name="Stein N."/>
        </authorList>
    </citation>
    <scope>NUCLEOTIDE SEQUENCE [LARGE SCALE GENOMIC DNA]</scope>
    <source>
        <strain evidence="10">cv. Morex</strain>
    </source>
</reference>
<protein>
    <recommendedName>
        <fullName evidence="11">Leucine-rich repeat-containing N-terminal plant-type domain-containing protein</fullName>
    </recommendedName>
</protein>
<evidence type="ECO:0000259" key="8">
    <source>
        <dbReference type="Pfam" id="PF23598"/>
    </source>
</evidence>
<dbReference type="Gene3D" id="3.80.10.10">
    <property type="entry name" value="Ribonuclease Inhibitor"/>
    <property type="match status" value="1"/>
</dbReference>
<keyword evidence="2" id="KW-0433">Leucine-rich repeat</keyword>
<dbReference type="Pfam" id="PF23598">
    <property type="entry name" value="LRR_14"/>
    <property type="match status" value="1"/>
</dbReference>
<reference evidence="9" key="2">
    <citation type="submission" date="2020-10" db="EMBL/GenBank/DDBJ databases">
        <authorList>
            <person name="Scholz U."/>
            <person name="Mascher M."/>
            <person name="Fiebig A."/>
        </authorList>
    </citation>
    <scope>NUCLEOTIDE SEQUENCE [LARGE SCALE GENOMIC DNA]</scope>
    <source>
        <strain evidence="9">cv. Morex</strain>
    </source>
</reference>
<dbReference type="AlphaFoldDB" id="A0A8I6XTW9"/>
<evidence type="ECO:0000256" key="4">
    <source>
        <dbReference type="ARBA" id="ARBA00022737"/>
    </source>
</evidence>
<dbReference type="PANTHER" id="PTHR48060">
    <property type="entry name" value="DNA DAMAGE-REPAIR/TOLERATION PROTEIN DRT100"/>
    <property type="match status" value="1"/>
</dbReference>
<evidence type="ECO:0000256" key="1">
    <source>
        <dbReference type="ARBA" id="ARBA00004370"/>
    </source>
</evidence>
<accession>A0A8I6XTW9</accession>
<evidence type="ECO:0000313" key="10">
    <source>
        <dbReference type="Proteomes" id="UP000011116"/>
    </source>
</evidence>
<evidence type="ECO:0000259" key="7">
    <source>
        <dbReference type="Pfam" id="PF08263"/>
    </source>
</evidence>
<dbReference type="InterPro" id="IPR055414">
    <property type="entry name" value="LRR_R13L4/SHOC2-like"/>
</dbReference>
<dbReference type="SUPFAM" id="SSF52058">
    <property type="entry name" value="L domain-like"/>
    <property type="match status" value="1"/>
</dbReference>
<comment type="subcellular location">
    <subcellularLocation>
        <location evidence="1">Membrane</location>
    </subcellularLocation>
</comment>
<feature type="domain" description="Leucine-rich repeat-containing N-terminal plant-type" evidence="7">
    <location>
        <begin position="37"/>
        <end position="75"/>
    </location>
</feature>
<sequence length="221" mass="23814">MEPPLSSKMFAYLTILMLATSAATLVSADPVLPSLKKQAGALLAWKATLSNHSQDSLQSWGNMPSAPCGWRGIRCAAQTTRRHRLVITVVSLRGLKLRGSLESMDFSALSTLTTLDLSHNKIAGSIPSSIGHLRELHALLLHRNQIRGSIPPSIGNLTKLITLRLSNNELVGSVPQEIGNLVTLKGLNLSVNQLEDHIATSIGNLTQLSTLRLDTKALFVS</sequence>
<dbReference type="InterPro" id="IPR001611">
    <property type="entry name" value="Leu-rich_rpt"/>
</dbReference>
<dbReference type="InterPro" id="IPR032675">
    <property type="entry name" value="LRR_dom_sf"/>
</dbReference>
<feature type="domain" description="Disease resistance R13L4/SHOC-2-like LRR" evidence="8">
    <location>
        <begin position="86"/>
        <end position="215"/>
    </location>
</feature>
<dbReference type="PRINTS" id="PR00019">
    <property type="entry name" value="LEURICHRPT"/>
</dbReference>
<evidence type="ECO:0000256" key="6">
    <source>
        <dbReference type="SAM" id="SignalP"/>
    </source>
</evidence>
<organism evidence="9 10">
    <name type="scientific">Hordeum vulgare subsp. vulgare</name>
    <name type="common">Domesticated barley</name>
    <dbReference type="NCBI Taxonomy" id="112509"/>
    <lineage>
        <taxon>Eukaryota</taxon>
        <taxon>Viridiplantae</taxon>
        <taxon>Streptophyta</taxon>
        <taxon>Embryophyta</taxon>
        <taxon>Tracheophyta</taxon>
        <taxon>Spermatophyta</taxon>
        <taxon>Magnoliopsida</taxon>
        <taxon>Liliopsida</taxon>
        <taxon>Poales</taxon>
        <taxon>Poaceae</taxon>
        <taxon>BOP clade</taxon>
        <taxon>Pooideae</taxon>
        <taxon>Triticodae</taxon>
        <taxon>Triticeae</taxon>
        <taxon>Hordeinae</taxon>
        <taxon>Hordeum</taxon>
    </lineage>
</organism>
<dbReference type="Gramene" id="HORVU.MOREX.r3.5HG0438060.1">
    <property type="protein sequence ID" value="HORVU.MOREX.r3.5HG0438060.1.CDS1"/>
    <property type="gene ID" value="HORVU.MOREX.r3.5HG0438060"/>
</dbReference>
<dbReference type="InterPro" id="IPR053211">
    <property type="entry name" value="DNA_repair-toleration"/>
</dbReference>
<evidence type="ECO:0000256" key="2">
    <source>
        <dbReference type="ARBA" id="ARBA00022614"/>
    </source>
</evidence>
<dbReference type="SMR" id="A0A8I6XTW9"/>
<proteinExistence type="predicted"/>